<sequence>MFAARRASKRHRALIEQQERHHQELREDEQRAAAIARCWQRLVWVVETAGMEPASSESATLGLGPELALELLRGLLRDAELLGDETLAASVMVYLNQFSLVLAQQAGSLTGLTTARPAPEASLGDDSTQVIATPPPAASSPPSSPPPPPPPAPADESPDVPAVKGRRWRG</sequence>
<dbReference type="Proteomes" id="UP000193317">
    <property type="component" value="Unassembled WGS sequence"/>
</dbReference>
<evidence type="ECO:0000256" key="1">
    <source>
        <dbReference type="SAM" id="MobiDB-lite"/>
    </source>
</evidence>
<keyword evidence="3" id="KW-1185">Reference proteome</keyword>
<reference evidence="2 3" key="1">
    <citation type="submission" date="2016-01" db="EMBL/GenBank/DDBJ databases">
        <title>The new phylogeny of the genus Mycobacterium.</title>
        <authorList>
            <person name="Tarcisio F."/>
            <person name="Conor M."/>
            <person name="Antonella G."/>
            <person name="Elisabetta G."/>
            <person name="Giulia F.S."/>
            <person name="Sara T."/>
            <person name="Anna F."/>
            <person name="Clotilde B."/>
            <person name="Roberto B."/>
            <person name="Veronica D.S."/>
            <person name="Fabio R."/>
            <person name="Monica P."/>
            <person name="Olivier J."/>
            <person name="Enrico T."/>
            <person name="Nicola S."/>
        </authorList>
    </citation>
    <scope>NUCLEOTIDE SEQUENCE [LARGE SCALE GENOMIC DNA]</scope>
    <source>
        <strain evidence="2 3">DSM 44166</strain>
    </source>
</reference>
<gene>
    <name evidence="2" type="ORF">AWC27_12900</name>
</gene>
<accession>A0A1X2DNU6</accession>
<evidence type="ECO:0000313" key="2">
    <source>
        <dbReference type="EMBL" id="ORW89812.1"/>
    </source>
</evidence>
<evidence type="ECO:0000313" key="3">
    <source>
        <dbReference type="Proteomes" id="UP000193317"/>
    </source>
</evidence>
<organism evidence="2 3">
    <name type="scientific">Mycobacterium szulgai</name>
    <dbReference type="NCBI Taxonomy" id="1787"/>
    <lineage>
        <taxon>Bacteria</taxon>
        <taxon>Bacillati</taxon>
        <taxon>Actinomycetota</taxon>
        <taxon>Actinomycetes</taxon>
        <taxon>Mycobacteriales</taxon>
        <taxon>Mycobacteriaceae</taxon>
        <taxon>Mycobacterium</taxon>
    </lineage>
</organism>
<dbReference type="EMBL" id="LQPW01000167">
    <property type="protein sequence ID" value="ORW89812.1"/>
    <property type="molecule type" value="Genomic_DNA"/>
</dbReference>
<proteinExistence type="predicted"/>
<name>A0A1X2DNU6_MYCSZ</name>
<feature type="region of interest" description="Disordered" evidence="1">
    <location>
        <begin position="116"/>
        <end position="170"/>
    </location>
</feature>
<comment type="caution">
    <text evidence="2">The sequence shown here is derived from an EMBL/GenBank/DDBJ whole genome shotgun (WGS) entry which is preliminary data.</text>
</comment>
<protein>
    <submittedName>
        <fullName evidence="2">Uncharacterized protein</fullName>
    </submittedName>
</protein>
<feature type="compositionally biased region" description="Pro residues" evidence="1">
    <location>
        <begin position="133"/>
        <end position="153"/>
    </location>
</feature>
<dbReference type="AlphaFoldDB" id="A0A1X2DNU6"/>